<organism evidence="1 2">
    <name type="scientific">Trifolium pratense</name>
    <name type="common">Red clover</name>
    <dbReference type="NCBI Taxonomy" id="57577"/>
    <lineage>
        <taxon>Eukaryota</taxon>
        <taxon>Viridiplantae</taxon>
        <taxon>Streptophyta</taxon>
        <taxon>Embryophyta</taxon>
        <taxon>Tracheophyta</taxon>
        <taxon>Spermatophyta</taxon>
        <taxon>Magnoliopsida</taxon>
        <taxon>eudicotyledons</taxon>
        <taxon>Gunneridae</taxon>
        <taxon>Pentapetalae</taxon>
        <taxon>rosids</taxon>
        <taxon>fabids</taxon>
        <taxon>Fabales</taxon>
        <taxon>Fabaceae</taxon>
        <taxon>Papilionoideae</taxon>
        <taxon>50 kb inversion clade</taxon>
        <taxon>NPAAA clade</taxon>
        <taxon>Hologalegina</taxon>
        <taxon>IRL clade</taxon>
        <taxon>Trifolieae</taxon>
        <taxon>Trifolium</taxon>
    </lineage>
</organism>
<proteinExistence type="predicted"/>
<protein>
    <submittedName>
        <fullName evidence="1">Uncharacterized protein</fullName>
    </submittedName>
</protein>
<gene>
    <name evidence="1" type="ORF">MILVUS5_LOCUS15939</name>
</gene>
<comment type="caution">
    <text evidence="1">The sequence shown here is derived from an EMBL/GenBank/DDBJ whole genome shotgun (WGS) entry which is preliminary data.</text>
</comment>
<reference evidence="1" key="1">
    <citation type="submission" date="2023-10" db="EMBL/GenBank/DDBJ databases">
        <authorList>
            <person name="Rodriguez Cubillos JULIANA M."/>
            <person name="De Vega J."/>
        </authorList>
    </citation>
    <scope>NUCLEOTIDE SEQUENCE</scope>
</reference>
<accession>A0ACB0JUY3</accession>
<sequence length="1327" mass="152086">MADSNTPFHQSIPMFEGFYDHWAELMENLLRSKEFWSLIEHGVSVAPANATQEQIRAAEESKLKDLKVKNYLYQSIDRAILETILDRSTSRSIWESMRQKYQGSTRVKRAQLQSLRREFELLLMQEDESVDDYFRRTLAIATKMTAQGETLSQATIVEKITRSMTQRFEYVICSIEESRDVTTMSIDELQSSLLVHEGRMKRHRAKDEEQALKASNLGRGNNNSSNSTTTRGRGRGSRGRGRGRSNPISKEFVECYKCHKLGHYQSECPSWEEGANYAEFNEHEELLMMAQEVTAHTRDQVWFLDSGCSNHMIGNKEWLFDFDSSFRETVKLGDNSIMSVMGKGNLKLHLEGKISVISDVYYLPNLKNNLLSIGQLQQKNLTIVFSKNTCKIFHEEKGLIISTPMTANRMYVLLAPVMMPQCLVAKHEDIEHIWHCRYGHLNFKGLVTLAKRTMVKGLPILKDSAELCPDCVISKHHRDSIPKTASWRASSKLELIHSDICGPINPSSNGGCRYFITFTDDFSRKTWTYPLKDKSSAFEVFRKFKALVEKESDHQIKCLRTDRGGEFTSSQFNDFCSEHGIKRQLTAAYTPQQNGVSERKNRTLMNMVRSMMSGMNVPKRFWPEAVVWATHVINRSPTLSVKDRTPEEAWSEMKPSVSHFKVFGCIAYAHVPDVHRKKLDPKSVKCVHLGVSEESKAYKLYDPVQKKIIISRDVVFDEKQGWRWNETSDKKEIELIDNDAEDSVQAEPAEVDPVTTEPAVQSDSDMDTTSEENYDNTEDGVGQRARRPPGWMRDYVTGSELQEEEQLQNLAVFSNNEDPTCFEEAVKLAVWREAMDQEIESIERNGTWELTDLPQGMKKIGVKWVFKTKYNEQGKVEKYKARLVAKGYSQQYGIDFNEVFAPVARWDTIRTILALAASHGWNVYQLDVKSAFLHGELAEDVYVDQPAGYNKQEGKVYKLKKALYGLKQAPRAWYSKIESYFAQEKFQKCPHEHTLFIKQDDKKNVLIVSLYVDDLIFTGSNEVMFEEFKTSMKSKFSMTDLGKMRYFLGVEVKQFDGGIFICQQKYAKELLLRFKMDQCNKVCSPIVPGNKLIRDESGKLVDATNYRQMTGCLMYLLASRPDLTFSVCLVARYMERPTEIHLAAVKRIMRYLKGTLELGIWYRRNEKLTLVGWSDSDYAGDLDDRKSTSGYVYMLGSSAVSWSSKKQAIVTLSTTEAEFVAAASCACQGIWLRRILAELGQLQECTIIKCDNSSSIKLSKNPVMHGRCKHIDVRYHFLRDLTREGVVELSHCSTMEQLADIMTKPLKLETFCNLRDKLGVYDGHSLE</sequence>
<dbReference type="Proteomes" id="UP001177021">
    <property type="component" value="Unassembled WGS sequence"/>
</dbReference>
<evidence type="ECO:0000313" key="1">
    <source>
        <dbReference type="EMBL" id="CAJ2647410.1"/>
    </source>
</evidence>
<evidence type="ECO:0000313" key="2">
    <source>
        <dbReference type="Proteomes" id="UP001177021"/>
    </source>
</evidence>
<dbReference type="EMBL" id="CASHSV030000109">
    <property type="protein sequence ID" value="CAJ2647410.1"/>
    <property type="molecule type" value="Genomic_DNA"/>
</dbReference>
<keyword evidence="2" id="KW-1185">Reference proteome</keyword>
<name>A0ACB0JUY3_TRIPR</name>